<dbReference type="InterPro" id="IPR050727">
    <property type="entry name" value="GH43_arabinanases"/>
</dbReference>
<evidence type="ECO:0000256" key="8">
    <source>
        <dbReference type="PIRSR" id="PIRSR026534-3"/>
    </source>
</evidence>
<dbReference type="EC" id="3.2.1.55" evidence="5"/>
<keyword evidence="3 5" id="KW-0378">Hydrolase</keyword>
<feature type="chain" id="PRO_5014707182" description="Extracellular exo-alpha-(1-&gt;5)-L-arabinofuranosidase" evidence="9">
    <location>
        <begin position="24"/>
        <end position="337"/>
    </location>
</feature>
<dbReference type="SUPFAM" id="SSF75005">
    <property type="entry name" value="Arabinanase/levansucrase/invertase"/>
    <property type="match status" value="1"/>
</dbReference>
<evidence type="ECO:0000313" key="10">
    <source>
        <dbReference type="EMBL" id="ATY32147.1"/>
    </source>
</evidence>
<dbReference type="GO" id="GO:0046558">
    <property type="term" value="F:arabinan endo-1,5-alpha-L-arabinosidase activity"/>
    <property type="evidence" value="ECO:0007669"/>
    <property type="project" value="InterPro"/>
</dbReference>
<feature type="binding site" evidence="7">
    <location>
        <begin position="183"/>
        <end position="185"/>
    </location>
    <ligand>
        <name>substrate</name>
    </ligand>
</feature>
<dbReference type="CDD" id="cd08998">
    <property type="entry name" value="GH43_Arb43a-like"/>
    <property type="match status" value="1"/>
</dbReference>
<dbReference type="PIRSF" id="PIRSF026534">
    <property type="entry name" value="Endo_alpha-L-arabinosidase"/>
    <property type="match status" value="1"/>
</dbReference>
<comment type="pathway">
    <text evidence="1 5">Glycan metabolism; L-arabinan degradation.</text>
</comment>
<comment type="catalytic activity">
    <reaction evidence="5">
        <text>Hydrolysis of terminal non-reducing alpha-L-arabinofuranoside residues in alpha-L-arabinosides.</text>
        <dbReference type="EC" id="3.2.1.55"/>
    </reaction>
</comment>
<evidence type="ECO:0000256" key="2">
    <source>
        <dbReference type="ARBA" id="ARBA00009865"/>
    </source>
</evidence>
<dbReference type="EMBL" id="CP024923">
    <property type="protein sequence ID" value="ATY32147.1"/>
    <property type="molecule type" value="Genomic_DNA"/>
</dbReference>
<reference evidence="10 11" key="1">
    <citation type="submission" date="2017-11" db="EMBL/GenBank/DDBJ databases">
        <title>Complete genome sequence of Sphingomonas sp. Strain Cra20, a psychrotolerant potential plant growth promoting rhizobacteria.</title>
        <authorList>
            <person name="Luo Y."/>
        </authorList>
    </citation>
    <scope>NUCLEOTIDE SEQUENCE [LARGE SCALE GENOMIC DNA]</scope>
    <source>
        <strain evidence="10 11">Cra20</strain>
    </source>
</reference>
<evidence type="ECO:0000256" key="9">
    <source>
        <dbReference type="SAM" id="SignalP"/>
    </source>
</evidence>
<evidence type="ECO:0000256" key="1">
    <source>
        <dbReference type="ARBA" id="ARBA00004834"/>
    </source>
</evidence>
<dbReference type="Gene3D" id="2.115.10.20">
    <property type="entry name" value="Glycosyl hydrolase domain, family 43"/>
    <property type="match status" value="1"/>
</dbReference>
<accession>A0A2K8ME67</accession>
<organism evidence="10 11">
    <name type="scientific">Sphingomonas psychrotolerans</name>
    <dbReference type="NCBI Taxonomy" id="1327635"/>
    <lineage>
        <taxon>Bacteria</taxon>
        <taxon>Pseudomonadati</taxon>
        <taxon>Pseudomonadota</taxon>
        <taxon>Alphaproteobacteria</taxon>
        <taxon>Sphingomonadales</taxon>
        <taxon>Sphingomonadaceae</taxon>
        <taxon>Sphingomonas</taxon>
    </lineage>
</organism>
<dbReference type="Proteomes" id="UP000229081">
    <property type="component" value="Chromosome"/>
</dbReference>
<keyword evidence="4 5" id="KW-0326">Glycosidase</keyword>
<dbReference type="AlphaFoldDB" id="A0A2K8ME67"/>
<keyword evidence="9" id="KW-0732">Signal</keyword>
<evidence type="ECO:0000256" key="6">
    <source>
        <dbReference type="PIRSR" id="PIRSR026534-1"/>
    </source>
</evidence>
<dbReference type="OrthoDB" id="9801455at2"/>
<dbReference type="InterPro" id="IPR016840">
    <property type="entry name" value="Glyco_hydro_43_endo_a_Ara-ase"/>
</dbReference>
<comment type="similarity">
    <text evidence="2 5">Belongs to the glycosyl hydrolase 43 family.</text>
</comment>
<protein>
    <recommendedName>
        <fullName evidence="5">Extracellular exo-alpha-(1-&gt;5)-L-arabinofuranosidase</fullName>
        <ecNumber evidence="5">3.2.1.55</ecNumber>
    </recommendedName>
</protein>
<dbReference type="GO" id="GO:0046556">
    <property type="term" value="F:alpha-L-arabinofuranosidase activity"/>
    <property type="evidence" value="ECO:0007669"/>
    <property type="project" value="UniProtKB-EC"/>
</dbReference>
<dbReference type="Pfam" id="PF04616">
    <property type="entry name" value="Glyco_hydro_43"/>
    <property type="match status" value="1"/>
</dbReference>
<evidence type="ECO:0000256" key="7">
    <source>
        <dbReference type="PIRSR" id="PIRSR026534-2"/>
    </source>
</evidence>
<evidence type="ECO:0000313" key="11">
    <source>
        <dbReference type="Proteomes" id="UP000229081"/>
    </source>
</evidence>
<name>A0A2K8ME67_9SPHN</name>
<dbReference type="KEGG" id="sphc:CVN68_09300"/>
<dbReference type="PANTHER" id="PTHR43301">
    <property type="entry name" value="ARABINAN ENDO-1,5-ALPHA-L-ARABINOSIDASE"/>
    <property type="match status" value="1"/>
</dbReference>
<dbReference type="GO" id="GO:0031222">
    <property type="term" value="P:arabinan catabolic process"/>
    <property type="evidence" value="ECO:0007669"/>
    <property type="project" value="UniProtKB-UniPathway"/>
</dbReference>
<dbReference type="UniPathway" id="UPA00667"/>
<dbReference type="InterPro" id="IPR006710">
    <property type="entry name" value="Glyco_hydro_43"/>
</dbReference>
<feature type="active site" description="Proton donor" evidence="6">
    <location>
        <position position="220"/>
    </location>
</feature>
<feature type="binding site" evidence="7">
    <location>
        <begin position="163"/>
        <end position="166"/>
    </location>
    <ligand>
        <name>substrate</name>
    </ligand>
</feature>
<dbReference type="PANTHER" id="PTHR43301:SF3">
    <property type="entry name" value="ARABINAN ENDO-1,5-ALPHA-L-ARABINOSIDASE A-RELATED"/>
    <property type="match status" value="1"/>
</dbReference>
<gene>
    <name evidence="10" type="ORF">CVN68_09300</name>
</gene>
<evidence type="ECO:0000256" key="4">
    <source>
        <dbReference type="ARBA" id="ARBA00023295"/>
    </source>
</evidence>
<evidence type="ECO:0000256" key="3">
    <source>
        <dbReference type="ARBA" id="ARBA00022801"/>
    </source>
</evidence>
<feature type="active site" description="Proton acceptor" evidence="6">
    <location>
        <position position="46"/>
    </location>
</feature>
<feature type="signal peptide" evidence="9">
    <location>
        <begin position="1"/>
        <end position="23"/>
    </location>
</feature>
<dbReference type="InterPro" id="IPR023296">
    <property type="entry name" value="Glyco_hydro_beta-prop_sf"/>
</dbReference>
<feature type="binding site" evidence="7">
    <location>
        <position position="128"/>
    </location>
    <ligand>
        <name>substrate</name>
    </ligand>
</feature>
<sequence>MRIFRLGYLLPALLAGASAQAPAQTSPSAPASLNARLAGDIAQVHDPAIIRQGDSWYLFTTSQAGAGKGLIHIRTSTDLAKWTRAAPVFAEMPVWVKDAVPGAAGIWAPDVHFAGGEYRIYYSVSTFGKNRSAIGLVTTPSLDNPVWTDKGPVLRSSQKDDFNAIDPNVFDDAQGRQWLAFGSFWSGLKLVRLDPKTGLRSAEDTKVHAIARRPSPGAIEAPFVIRRGDFYYLFASFDFCCRRAASTYYTMVGRSKDPTGPYLDLKGKSMMDGGGLLVLHAELDRSKRFVGPGHVAILREAKQDYIVYHAYDTQRSGVPTLRIQPLGWTDDGWPVAL</sequence>
<feature type="binding site" evidence="7">
    <location>
        <position position="46"/>
    </location>
    <ligand>
        <name>substrate</name>
    </ligand>
</feature>
<feature type="site" description="Important for substrate recognition" evidence="8">
    <location>
        <position position="294"/>
    </location>
</feature>
<feature type="site" description="Important for catalytic activity, responsible for pKa modulation of the active site Glu and correct orientation of both the proton donor and substrate" evidence="8">
    <location>
        <position position="166"/>
    </location>
</feature>
<proteinExistence type="inferred from homology"/>
<evidence type="ECO:0000256" key="5">
    <source>
        <dbReference type="PIRNR" id="PIRNR026534"/>
    </source>
</evidence>
<keyword evidence="11" id="KW-1185">Reference proteome</keyword>